<sequence length="170" mass="17335">MYFLIALIAILPSLVSGQISGTPDQCTISNGASAFSGTISLQGYYVNENCAVTNLNYVISNNGQTISIAGSVPCLTFTSLNITGPVYAFAGNNSEIKWIGGLFGANQGATIIGGTILGTLTGLTLLTGPITSQGAVSFGGISYISSNFHEIINLVGTVSPVPSYSCPVLG</sequence>
<reference evidence="3" key="1">
    <citation type="submission" date="2022-11" db="UniProtKB">
        <authorList>
            <consortium name="WormBaseParasite"/>
        </authorList>
    </citation>
    <scope>IDENTIFICATION</scope>
</reference>
<proteinExistence type="predicted"/>
<feature type="chain" id="PRO_5038035671" evidence="1">
    <location>
        <begin position="18"/>
        <end position="170"/>
    </location>
</feature>
<protein>
    <submittedName>
        <fullName evidence="3">Uncharacterized protein</fullName>
    </submittedName>
</protein>
<feature type="signal peptide" evidence="1">
    <location>
        <begin position="1"/>
        <end position="17"/>
    </location>
</feature>
<dbReference type="WBParaSite" id="ACRNAN_scaffold2428.g27781.t1">
    <property type="protein sequence ID" value="ACRNAN_scaffold2428.g27781.t1"/>
    <property type="gene ID" value="ACRNAN_scaffold2428.g27781"/>
</dbReference>
<evidence type="ECO:0000256" key="1">
    <source>
        <dbReference type="SAM" id="SignalP"/>
    </source>
</evidence>
<name>A0A914DGQ1_9BILA</name>
<dbReference type="Proteomes" id="UP000887540">
    <property type="component" value="Unplaced"/>
</dbReference>
<accession>A0A914DGQ1</accession>
<dbReference type="AlphaFoldDB" id="A0A914DGQ1"/>
<keyword evidence="1" id="KW-0732">Signal</keyword>
<evidence type="ECO:0000313" key="3">
    <source>
        <dbReference type="WBParaSite" id="ACRNAN_scaffold2428.g27781.t1"/>
    </source>
</evidence>
<organism evidence="2 3">
    <name type="scientific">Acrobeloides nanus</name>
    <dbReference type="NCBI Taxonomy" id="290746"/>
    <lineage>
        <taxon>Eukaryota</taxon>
        <taxon>Metazoa</taxon>
        <taxon>Ecdysozoa</taxon>
        <taxon>Nematoda</taxon>
        <taxon>Chromadorea</taxon>
        <taxon>Rhabditida</taxon>
        <taxon>Tylenchina</taxon>
        <taxon>Cephalobomorpha</taxon>
        <taxon>Cephaloboidea</taxon>
        <taxon>Cephalobidae</taxon>
        <taxon>Acrobeloides</taxon>
    </lineage>
</organism>
<keyword evidence="2" id="KW-1185">Reference proteome</keyword>
<evidence type="ECO:0000313" key="2">
    <source>
        <dbReference type="Proteomes" id="UP000887540"/>
    </source>
</evidence>